<dbReference type="Proteomes" id="UP001597114">
    <property type="component" value="Unassembled WGS sequence"/>
</dbReference>
<keyword evidence="1" id="KW-0472">Membrane</keyword>
<feature type="transmembrane region" description="Helical" evidence="1">
    <location>
        <begin position="80"/>
        <end position="99"/>
    </location>
</feature>
<gene>
    <name evidence="2" type="ORF">ACFSJD_36650</name>
</gene>
<comment type="caution">
    <text evidence="2">The sequence shown here is derived from an EMBL/GenBank/DDBJ whole genome shotgun (WGS) entry which is preliminary data.</text>
</comment>
<evidence type="ECO:0000313" key="3">
    <source>
        <dbReference type="Proteomes" id="UP001597114"/>
    </source>
</evidence>
<sequence length="129" mass="12935">MTTSISTPVGSASALGNVLRLVVTLGAIAVFGQAVLAGDILVGDSGALLAHGTGSLVVVGIGLAQLVVSVVAWRRRRAPGSVALVSTLVLLADVGQLVAGAMSLLVVHIPLGVAIFGGYVVLVSMVWRR</sequence>
<dbReference type="EMBL" id="JBHUCO010000055">
    <property type="protein sequence ID" value="MFD1523062.1"/>
    <property type="molecule type" value="Genomic_DNA"/>
</dbReference>
<feature type="transmembrane region" description="Helical" evidence="1">
    <location>
        <begin position="48"/>
        <end position="73"/>
    </location>
</feature>
<evidence type="ECO:0000313" key="2">
    <source>
        <dbReference type="EMBL" id="MFD1523062.1"/>
    </source>
</evidence>
<dbReference type="RefSeq" id="WP_344722822.1">
    <property type="nucleotide sequence ID" value="NZ_BAAAUS010000014.1"/>
</dbReference>
<keyword evidence="1" id="KW-0812">Transmembrane</keyword>
<accession>A0ABW4F758</accession>
<reference evidence="3" key="1">
    <citation type="journal article" date="2019" name="Int. J. Syst. Evol. Microbiol.">
        <title>The Global Catalogue of Microorganisms (GCM) 10K type strain sequencing project: providing services to taxonomists for standard genome sequencing and annotation.</title>
        <authorList>
            <consortium name="The Broad Institute Genomics Platform"/>
            <consortium name="The Broad Institute Genome Sequencing Center for Infectious Disease"/>
            <person name="Wu L."/>
            <person name="Ma J."/>
        </authorList>
    </citation>
    <scope>NUCLEOTIDE SEQUENCE [LARGE SCALE GENOMIC DNA]</scope>
    <source>
        <strain evidence="3">CCM 7043</strain>
    </source>
</reference>
<feature type="transmembrane region" description="Helical" evidence="1">
    <location>
        <begin position="105"/>
        <end position="127"/>
    </location>
</feature>
<evidence type="ECO:0000256" key="1">
    <source>
        <dbReference type="SAM" id="Phobius"/>
    </source>
</evidence>
<name>A0ABW4F758_9PSEU</name>
<organism evidence="2 3">
    <name type="scientific">Pseudonocardia yunnanensis</name>
    <dbReference type="NCBI Taxonomy" id="58107"/>
    <lineage>
        <taxon>Bacteria</taxon>
        <taxon>Bacillati</taxon>
        <taxon>Actinomycetota</taxon>
        <taxon>Actinomycetes</taxon>
        <taxon>Pseudonocardiales</taxon>
        <taxon>Pseudonocardiaceae</taxon>
        <taxon>Pseudonocardia</taxon>
    </lineage>
</organism>
<keyword evidence="1" id="KW-1133">Transmembrane helix</keyword>
<keyword evidence="3" id="KW-1185">Reference proteome</keyword>
<feature type="transmembrane region" description="Helical" evidence="1">
    <location>
        <begin position="21"/>
        <end position="42"/>
    </location>
</feature>
<proteinExistence type="predicted"/>
<protein>
    <submittedName>
        <fullName evidence="2">Uncharacterized protein</fullName>
    </submittedName>
</protein>